<dbReference type="Pfam" id="PF13499">
    <property type="entry name" value="EF-hand_7"/>
    <property type="match status" value="1"/>
</dbReference>
<dbReference type="PROSITE" id="PS50222">
    <property type="entry name" value="EF_HAND_2"/>
    <property type="match status" value="3"/>
</dbReference>
<feature type="domain" description="EF-hand" evidence="1">
    <location>
        <begin position="64"/>
        <end position="99"/>
    </location>
</feature>
<dbReference type="AlphaFoldDB" id="G0QR26"/>
<accession>G0QR26</accession>
<dbReference type="RefSeq" id="XP_004035813.1">
    <property type="nucleotide sequence ID" value="XM_004035765.1"/>
</dbReference>
<dbReference type="PANTHER" id="PTHR20875:SF0">
    <property type="entry name" value="GH12158P"/>
    <property type="match status" value="1"/>
</dbReference>
<dbReference type="SUPFAM" id="SSF47473">
    <property type="entry name" value="EF-hand"/>
    <property type="match status" value="1"/>
</dbReference>
<name>G0QR26_ICHMU</name>
<dbReference type="GO" id="GO:0005509">
    <property type="term" value="F:calcium ion binding"/>
    <property type="evidence" value="ECO:0007669"/>
    <property type="project" value="InterPro"/>
</dbReference>
<gene>
    <name evidence="2" type="ORF">IMG5_087900</name>
</gene>
<keyword evidence="3" id="KW-1185">Reference proteome</keyword>
<evidence type="ECO:0000313" key="2">
    <source>
        <dbReference type="EMBL" id="EGR32327.1"/>
    </source>
</evidence>
<dbReference type="EMBL" id="GL983717">
    <property type="protein sequence ID" value="EGR32327.1"/>
    <property type="molecule type" value="Genomic_DNA"/>
</dbReference>
<dbReference type="Gene3D" id="1.10.238.10">
    <property type="entry name" value="EF-hand"/>
    <property type="match status" value="2"/>
</dbReference>
<sequence length="364" mass="43144">MCNNNQNIIDKNTFYDFFDAQFPLYDFKRSKTEPNSYVKSQILDKDNTNNEEDIIQKVKSLINGKNILLESKFQALDPQKTGKISILEFKNVIRSLGLNLKAKEIDQIIVICDDQKDGFINYINILQKFKQNMSSNRISQRQNIRLKKIKQNLIYYMISPIDAFRQFNTDHTGKMSFEQFYNFIQKLSQMSNEELPQFDIIKDIFLTLDTRNDGFIDQNEWINTFSTLKDEENQIIYNKTLLSQFKNNTKSNFELIYKTQNLINSDCFQNNVKDFNNLISIIGRNRKYLMQQFHKINQVITYDICVSVLKKMFNNLGIYIDDLCFNKLIKFAQREGNIIDFKFLLDVYKERFSKINIQPNISVL</sequence>
<dbReference type="STRING" id="857967.G0QR26"/>
<proteinExistence type="predicted"/>
<dbReference type="InterPro" id="IPR052603">
    <property type="entry name" value="EFCB6"/>
</dbReference>
<organism evidence="2 3">
    <name type="scientific">Ichthyophthirius multifiliis</name>
    <name type="common">White spot disease agent</name>
    <name type="synonym">Ich</name>
    <dbReference type="NCBI Taxonomy" id="5932"/>
    <lineage>
        <taxon>Eukaryota</taxon>
        <taxon>Sar</taxon>
        <taxon>Alveolata</taxon>
        <taxon>Ciliophora</taxon>
        <taxon>Intramacronucleata</taxon>
        <taxon>Oligohymenophorea</taxon>
        <taxon>Hymenostomatida</taxon>
        <taxon>Ophryoglenina</taxon>
        <taxon>Ichthyophthirius</taxon>
    </lineage>
</organism>
<evidence type="ECO:0000313" key="3">
    <source>
        <dbReference type="Proteomes" id="UP000008983"/>
    </source>
</evidence>
<dbReference type="Proteomes" id="UP000008983">
    <property type="component" value="Unassembled WGS sequence"/>
</dbReference>
<dbReference type="InterPro" id="IPR002048">
    <property type="entry name" value="EF_hand_dom"/>
</dbReference>
<reference evidence="2 3" key="1">
    <citation type="submission" date="2011-07" db="EMBL/GenBank/DDBJ databases">
        <authorList>
            <person name="Coyne R."/>
            <person name="Brami D."/>
            <person name="Johnson J."/>
            <person name="Hostetler J."/>
            <person name="Hannick L."/>
            <person name="Clark T."/>
            <person name="Cassidy-Hanley D."/>
            <person name="Inman J."/>
        </authorList>
    </citation>
    <scope>NUCLEOTIDE SEQUENCE [LARGE SCALE GENOMIC DNA]</scope>
    <source>
        <strain evidence="2 3">G5</strain>
    </source>
</reference>
<dbReference type="InParanoid" id="G0QR26"/>
<feature type="domain" description="EF-hand" evidence="1">
    <location>
        <begin position="162"/>
        <end position="190"/>
    </location>
</feature>
<feature type="domain" description="EF-hand" evidence="1">
    <location>
        <begin position="196"/>
        <end position="231"/>
    </location>
</feature>
<evidence type="ECO:0000259" key="1">
    <source>
        <dbReference type="PROSITE" id="PS50222"/>
    </source>
</evidence>
<protein>
    <recommendedName>
        <fullName evidence="1">EF-hand domain-containing protein</fullName>
    </recommendedName>
</protein>
<dbReference type="PANTHER" id="PTHR20875">
    <property type="entry name" value="EF-HAND CALCIUM-BINDING DOMAIN-CONTAINING PROTEIN 6-RELATED"/>
    <property type="match status" value="1"/>
</dbReference>
<dbReference type="InterPro" id="IPR011992">
    <property type="entry name" value="EF-hand-dom_pair"/>
</dbReference>
<dbReference type="GeneID" id="14908484"/>
<dbReference type="SMART" id="SM00054">
    <property type="entry name" value="EFh"/>
    <property type="match status" value="3"/>
</dbReference>